<proteinExistence type="predicted"/>
<evidence type="ECO:0000313" key="1">
    <source>
        <dbReference type="EMBL" id="KAI0036373.1"/>
    </source>
</evidence>
<keyword evidence="2" id="KW-1185">Reference proteome</keyword>
<evidence type="ECO:0000313" key="2">
    <source>
        <dbReference type="Proteomes" id="UP000814128"/>
    </source>
</evidence>
<protein>
    <submittedName>
        <fullName evidence="1">Uncharacterized protein</fullName>
    </submittedName>
</protein>
<accession>A0ACB8QX46</accession>
<reference evidence="1" key="2">
    <citation type="journal article" date="2022" name="New Phytol.">
        <title>Evolutionary transition to the ectomycorrhizal habit in the genomes of a hyperdiverse lineage of mushroom-forming fungi.</title>
        <authorList>
            <person name="Looney B."/>
            <person name="Miyauchi S."/>
            <person name="Morin E."/>
            <person name="Drula E."/>
            <person name="Courty P.E."/>
            <person name="Kohler A."/>
            <person name="Kuo A."/>
            <person name="LaButti K."/>
            <person name="Pangilinan J."/>
            <person name="Lipzen A."/>
            <person name="Riley R."/>
            <person name="Andreopoulos W."/>
            <person name="He G."/>
            <person name="Johnson J."/>
            <person name="Nolan M."/>
            <person name="Tritt A."/>
            <person name="Barry K.W."/>
            <person name="Grigoriev I.V."/>
            <person name="Nagy L.G."/>
            <person name="Hibbett D."/>
            <person name="Henrissat B."/>
            <person name="Matheny P.B."/>
            <person name="Labbe J."/>
            <person name="Martin F.M."/>
        </authorList>
    </citation>
    <scope>NUCLEOTIDE SEQUENCE</scope>
    <source>
        <strain evidence="1">EC-137</strain>
    </source>
</reference>
<dbReference type="Proteomes" id="UP000814128">
    <property type="component" value="Unassembled WGS sequence"/>
</dbReference>
<comment type="caution">
    <text evidence="1">The sequence shown here is derived from an EMBL/GenBank/DDBJ whole genome shotgun (WGS) entry which is preliminary data.</text>
</comment>
<organism evidence="1 2">
    <name type="scientific">Vararia minispora EC-137</name>
    <dbReference type="NCBI Taxonomy" id="1314806"/>
    <lineage>
        <taxon>Eukaryota</taxon>
        <taxon>Fungi</taxon>
        <taxon>Dikarya</taxon>
        <taxon>Basidiomycota</taxon>
        <taxon>Agaricomycotina</taxon>
        <taxon>Agaricomycetes</taxon>
        <taxon>Russulales</taxon>
        <taxon>Lachnocladiaceae</taxon>
        <taxon>Vararia</taxon>
    </lineage>
</organism>
<dbReference type="EMBL" id="MU273472">
    <property type="protein sequence ID" value="KAI0036373.1"/>
    <property type="molecule type" value="Genomic_DNA"/>
</dbReference>
<reference evidence="1" key="1">
    <citation type="submission" date="2021-02" db="EMBL/GenBank/DDBJ databases">
        <authorList>
            <consortium name="DOE Joint Genome Institute"/>
            <person name="Ahrendt S."/>
            <person name="Looney B.P."/>
            <person name="Miyauchi S."/>
            <person name="Morin E."/>
            <person name="Drula E."/>
            <person name="Courty P.E."/>
            <person name="Chicoki N."/>
            <person name="Fauchery L."/>
            <person name="Kohler A."/>
            <person name="Kuo A."/>
            <person name="Labutti K."/>
            <person name="Pangilinan J."/>
            <person name="Lipzen A."/>
            <person name="Riley R."/>
            <person name="Andreopoulos W."/>
            <person name="He G."/>
            <person name="Johnson J."/>
            <person name="Barry K.W."/>
            <person name="Grigoriev I.V."/>
            <person name="Nagy L."/>
            <person name="Hibbett D."/>
            <person name="Henrissat B."/>
            <person name="Matheny P.B."/>
            <person name="Labbe J."/>
            <person name="Martin F."/>
        </authorList>
    </citation>
    <scope>NUCLEOTIDE SEQUENCE</scope>
    <source>
        <strain evidence="1">EC-137</strain>
    </source>
</reference>
<sequence length="1020" mass="112470">MTNTAPGQVQAQGPSTSAKTFAHPNDKFWDQYLNISEEEDKARIESWNGDTGGILVFTGLFSATIATFVVDNYKNLLPTSTTPSTGTALDESTNVPPLTVAVNTLWFLSLFTSLTCALCATLIQQWSRAYIRDVQRRGPPRKRGPIHVFLCMGVEKFGLDYLSSGLVSLLHLSVILFFIGLALNLHLINQTVFFVVIGGMALSAMVYAALSTLPLIYADCPFQTPLTPLFAAIMAVTLHLSKSVLRPILLRLIPRSLLHLPIDLPSDSSISRRAVHLASSLFKKAHDYLEVDPRTLLSLKLGARRATLEQLAASRTFLDKARFAVRRTTETIDEVHEIETFIEGLVLTFRVYASSPSQWCTDEYFDKRLLCTLFTQEGFARRAIIVLRSCLPSNHAFASTEITSQRLHLTFRFLECALVTLFRACVEDGGACLLLWFEGDEAQDLVRSLHACDDVGGLASLMAHAFNSAIRARLWRDLTVVESHFVRHDGSFHAGTHKIINFVQSLERGVPILLQQNKAPPRHAFQMLENTSDHSSRKHIGCTGLVSNAANFFVHAVRGIITADHPQWPILQHWIDVVRDTGPISQPISNTFERHTLEDELRDLGLWKWFDPDSSFLEPPDPLRFGTSQAVQAPDPSKFSDLLSTYPNLLSLARSALSCYRLGPLPDGWEARPSDSGRLYFLSRKTNITTWIHPREFDSRRPLPSGWQAGKTVTGLFYFIDTNTPDHPKTWNDPRDIEASGHGSSVEQNQGIHLGDEPLVTELSGPLPSGWEVRRVRTGRVFFVDHNTRTTTWRDPRTTEGEEESPEEREQSAGRNGEPPPVTKVAGPLPLGWEVRKAPSGTPYFVDHNTRTTTWRDPRAVTGSRQGRSEEQNGSDLREESSGGRLPAAEGSTMSNSDRPGVLKDDEQSAGQRAVIASRPTSDDTPIAQAAPAANDTLDQPALLQGERRVADKASGEGHTAEGLQADHDTGTVPPEAPDGAHDLTSPGAYVDEASSASIVRTAELSEHTSVSLSEGVITA</sequence>
<gene>
    <name evidence="1" type="ORF">K488DRAFT_82166</name>
</gene>
<name>A0ACB8QX46_9AGAM</name>